<comment type="caution">
    <text evidence="1">The sequence shown here is derived from an EMBL/GenBank/DDBJ whole genome shotgun (WGS) entry which is preliminary data.</text>
</comment>
<organism evidence="1 2">
    <name type="scientific">Hypsibius exemplaris</name>
    <name type="common">Freshwater tardigrade</name>
    <dbReference type="NCBI Taxonomy" id="2072580"/>
    <lineage>
        <taxon>Eukaryota</taxon>
        <taxon>Metazoa</taxon>
        <taxon>Ecdysozoa</taxon>
        <taxon>Tardigrada</taxon>
        <taxon>Eutardigrada</taxon>
        <taxon>Parachela</taxon>
        <taxon>Hypsibioidea</taxon>
        <taxon>Hypsibiidae</taxon>
        <taxon>Hypsibius</taxon>
    </lineage>
</organism>
<dbReference type="AlphaFoldDB" id="A0A1W0XD10"/>
<dbReference type="Proteomes" id="UP000192578">
    <property type="component" value="Unassembled WGS sequence"/>
</dbReference>
<evidence type="ECO:0000313" key="2">
    <source>
        <dbReference type="Proteomes" id="UP000192578"/>
    </source>
</evidence>
<proteinExistence type="predicted"/>
<keyword evidence="2" id="KW-1185">Reference proteome</keyword>
<name>A0A1W0XD10_HYPEX</name>
<gene>
    <name evidence="1" type="ORF">BV898_00880</name>
</gene>
<sequence length="170" mass="18779">MYGLYENEGLGLRGSESFNCLSFLQVCQSAMGWGLTEILPWKEAGYSAAGLLRSLRSGLRSSRRVVGHAWGCRYSSGVGNTGVVDIVSRTCLRIGEFRNDFYIRTASAAYPGFGGDVKRKFLNSNYRGCLCRGYPVYVSAATFLPIVDLFQTVVELRIGRDAARNAIFNF</sequence>
<dbReference type="EMBL" id="MTYJ01000003">
    <property type="protein sequence ID" value="OQV25191.1"/>
    <property type="molecule type" value="Genomic_DNA"/>
</dbReference>
<evidence type="ECO:0000313" key="1">
    <source>
        <dbReference type="EMBL" id="OQV25191.1"/>
    </source>
</evidence>
<protein>
    <submittedName>
        <fullName evidence="1">Uncharacterized protein</fullName>
    </submittedName>
</protein>
<reference evidence="2" key="1">
    <citation type="submission" date="2017-01" db="EMBL/GenBank/DDBJ databases">
        <title>Comparative genomics of anhydrobiosis in the tardigrade Hypsibius dujardini.</title>
        <authorList>
            <person name="Yoshida Y."/>
            <person name="Koutsovoulos G."/>
            <person name="Laetsch D."/>
            <person name="Stevens L."/>
            <person name="Kumar S."/>
            <person name="Horikawa D."/>
            <person name="Ishino K."/>
            <person name="Komine S."/>
            <person name="Tomita M."/>
            <person name="Blaxter M."/>
            <person name="Arakawa K."/>
        </authorList>
    </citation>
    <scope>NUCLEOTIDE SEQUENCE [LARGE SCALE GENOMIC DNA]</scope>
    <source>
        <strain evidence="2">Z151</strain>
    </source>
</reference>
<accession>A0A1W0XD10</accession>